<name>U1QDV7_9ACTO</name>
<accession>U1QDV7</accession>
<reference evidence="1 2" key="1">
    <citation type="submission" date="2013-06" db="EMBL/GenBank/DDBJ databases">
        <authorList>
            <person name="Weinstock G."/>
            <person name="Sodergren E."/>
            <person name="Lobos E.A."/>
            <person name="Fulton L."/>
            <person name="Fulton R."/>
            <person name="Courtney L."/>
            <person name="Fronick C."/>
            <person name="O'Laughlin M."/>
            <person name="Godfrey J."/>
            <person name="Wilson R.M."/>
            <person name="Miner T."/>
            <person name="Farmer C."/>
            <person name="Delehaunty K."/>
            <person name="Cordes M."/>
            <person name="Minx P."/>
            <person name="Tomlinson C."/>
            <person name="Chen J."/>
            <person name="Wollam A."/>
            <person name="Pepin K.H."/>
            <person name="Bhonagiri V."/>
            <person name="Zhang X."/>
            <person name="Warren W."/>
            <person name="Mitreva M."/>
            <person name="Mardis E.R."/>
            <person name="Wilson R.K."/>
        </authorList>
    </citation>
    <scope>NUCLEOTIDE SEQUENCE [LARGE SCALE GENOMIC DNA]</scope>
    <source>
        <strain evidence="1 2">F0510</strain>
    </source>
</reference>
<comment type="caution">
    <text evidence="1">The sequence shown here is derived from an EMBL/GenBank/DDBJ whole genome shotgun (WGS) entry which is preliminary data.</text>
</comment>
<evidence type="ECO:0000313" key="1">
    <source>
        <dbReference type="EMBL" id="ERH20511.1"/>
    </source>
</evidence>
<protein>
    <submittedName>
        <fullName evidence="1">Uncharacterized protein</fullName>
    </submittedName>
</protein>
<organism evidence="1 2">
    <name type="scientific">Actinomyces johnsonii F0510</name>
    <dbReference type="NCBI Taxonomy" id="1227262"/>
    <lineage>
        <taxon>Bacteria</taxon>
        <taxon>Bacillati</taxon>
        <taxon>Actinomycetota</taxon>
        <taxon>Actinomycetes</taxon>
        <taxon>Actinomycetales</taxon>
        <taxon>Actinomycetaceae</taxon>
        <taxon>Actinomyces</taxon>
    </lineage>
</organism>
<dbReference type="EMBL" id="AWSD01000108">
    <property type="protein sequence ID" value="ERH20511.1"/>
    <property type="molecule type" value="Genomic_DNA"/>
</dbReference>
<proteinExistence type="predicted"/>
<dbReference type="AlphaFoldDB" id="U1QDV7"/>
<gene>
    <name evidence="1" type="ORF">HMPREF1549_01187</name>
</gene>
<sequence length="42" mass="4552">MLSTKSDHYVVDPRLEELVRRLLDGPLVNVTNGAIATTSGGR</sequence>
<dbReference type="HOGENOM" id="CLU_3246023_0_0_11"/>
<evidence type="ECO:0000313" key="2">
    <source>
        <dbReference type="Proteomes" id="UP000016498"/>
    </source>
</evidence>
<dbReference type="Proteomes" id="UP000016498">
    <property type="component" value="Unassembled WGS sequence"/>
</dbReference>